<keyword evidence="2 3" id="KW-0378">Hydrolase</keyword>
<evidence type="ECO:0000256" key="2">
    <source>
        <dbReference type="ARBA" id="ARBA00022801"/>
    </source>
</evidence>
<dbReference type="InterPro" id="IPR040170">
    <property type="entry name" value="Cytosol_ACT"/>
</dbReference>
<reference evidence="5 6" key="1">
    <citation type="submission" date="2023-09" db="EMBL/GenBank/DDBJ databases">
        <title>Aquirufa genomes.</title>
        <authorList>
            <person name="Pitt A."/>
        </authorList>
    </citation>
    <scope>NUCLEOTIDE SEQUENCE [LARGE SCALE GENOMIC DNA]</scope>
    <source>
        <strain evidence="5 6">LEOWEIH-7C</strain>
    </source>
</reference>
<evidence type="ECO:0000256" key="3">
    <source>
        <dbReference type="PROSITE-ProRule" id="PRU01106"/>
    </source>
</evidence>
<comment type="similarity">
    <text evidence="1">Belongs to the acyl coenzyme A hydrolase family.</text>
</comment>
<dbReference type="Proteomes" id="UP001249959">
    <property type="component" value="Unassembled WGS sequence"/>
</dbReference>
<evidence type="ECO:0000313" key="5">
    <source>
        <dbReference type="EMBL" id="MDU0808489.1"/>
    </source>
</evidence>
<dbReference type="EMBL" id="JAVNWW010000001">
    <property type="protein sequence ID" value="MDU0808489.1"/>
    <property type="molecule type" value="Genomic_DNA"/>
</dbReference>
<dbReference type="InterPro" id="IPR006683">
    <property type="entry name" value="Thioestr_dom"/>
</dbReference>
<feature type="domain" description="HotDog ACOT-type" evidence="4">
    <location>
        <begin position="9"/>
        <end position="121"/>
    </location>
</feature>
<dbReference type="SUPFAM" id="SSF54637">
    <property type="entry name" value="Thioesterase/thiol ester dehydrase-isomerase"/>
    <property type="match status" value="1"/>
</dbReference>
<keyword evidence="6" id="KW-1185">Reference proteome</keyword>
<proteinExistence type="inferred from homology"/>
<accession>A0ABU3TRK9</accession>
<dbReference type="InterPro" id="IPR033120">
    <property type="entry name" value="HOTDOG_ACOT"/>
</dbReference>
<sequence>MQTLQKSALNSETEYTELMIPSYANFGGKIHGGILLSLMDKVAFICASKHSGQYCVTVAVEGVEFKQAVEVGELVTIKASVIFVGKTTMIVGMRVESFKPTEGIVRHTNSCYFTMAAKDSEGNLTAVPGLRLETDNQLRRYCKGKIIRKLSLEKRDLLKSAVKDQLIQDLRQECQETDKCFLS</sequence>
<dbReference type="RefSeq" id="WP_316070420.1">
    <property type="nucleotide sequence ID" value="NZ_JAVNWW010000001.1"/>
</dbReference>
<dbReference type="CDD" id="cd03442">
    <property type="entry name" value="BFIT_BACH"/>
    <property type="match status" value="1"/>
</dbReference>
<name>A0ABU3TRK9_9BACT</name>
<dbReference type="Gene3D" id="3.10.129.10">
    <property type="entry name" value="Hotdog Thioesterase"/>
    <property type="match status" value="1"/>
</dbReference>
<protein>
    <submittedName>
        <fullName evidence="5">Acyl-CoA thioesterase</fullName>
    </submittedName>
</protein>
<evidence type="ECO:0000256" key="1">
    <source>
        <dbReference type="ARBA" id="ARBA00010458"/>
    </source>
</evidence>
<evidence type="ECO:0000259" key="4">
    <source>
        <dbReference type="PROSITE" id="PS51770"/>
    </source>
</evidence>
<dbReference type="PANTHER" id="PTHR11049:SF16">
    <property type="entry name" value="PROTEIN VDLD"/>
    <property type="match status" value="1"/>
</dbReference>
<dbReference type="InterPro" id="IPR029069">
    <property type="entry name" value="HotDog_dom_sf"/>
</dbReference>
<dbReference type="PROSITE" id="PS51770">
    <property type="entry name" value="HOTDOG_ACOT"/>
    <property type="match status" value="1"/>
</dbReference>
<dbReference type="PANTHER" id="PTHR11049">
    <property type="entry name" value="ACYL COENZYME A THIOESTER HYDROLASE"/>
    <property type="match status" value="1"/>
</dbReference>
<organism evidence="5 6">
    <name type="scientific">Aquirufa regiilacus</name>
    <dbReference type="NCBI Taxonomy" id="3024868"/>
    <lineage>
        <taxon>Bacteria</taxon>
        <taxon>Pseudomonadati</taxon>
        <taxon>Bacteroidota</taxon>
        <taxon>Cytophagia</taxon>
        <taxon>Cytophagales</taxon>
        <taxon>Flectobacillaceae</taxon>
        <taxon>Aquirufa</taxon>
    </lineage>
</organism>
<dbReference type="Pfam" id="PF03061">
    <property type="entry name" value="4HBT"/>
    <property type="match status" value="1"/>
</dbReference>
<gene>
    <name evidence="5" type="ORF">PQG45_05505</name>
</gene>
<evidence type="ECO:0000313" key="6">
    <source>
        <dbReference type="Proteomes" id="UP001249959"/>
    </source>
</evidence>
<comment type="caution">
    <text evidence="5">The sequence shown here is derived from an EMBL/GenBank/DDBJ whole genome shotgun (WGS) entry which is preliminary data.</text>
</comment>